<evidence type="ECO:0000313" key="7">
    <source>
        <dbReference type="EMBL" id="HIQ70780.1"/>
    </source>
</evidence>
<evidence type="ECO:0000256" key="6">
    <source>
        <dbReference type="SAM" id="Phobius"/>
    </source>
</evidence>
<dbReference type="Proteomes" id="UP000886887">
    <property type="component" value="Unassembled WGS sequence"/>
</dbReference>
<dbReference type="PANTHER" id="PTHR30250:SF26">
    <property type="entry name" value="PSMA PROTEIN"/>
    <property type="match status" value="1"/>
</dbReference>
<feature type="transmembrane region" description="Helical" evidence="6">
    <location>
        <begin position="446"/>
        <end position="468"/>
    </location>
</feature>
<dbReference type="InterPro" id="IPR050833">
    <property type="entry name" value="Poly_Biosynth_Transport"/>
</dbReference>
<name>A0A9D0Z8G5_9FIRM</name>
<dbReference type="PANTHER" id="PTHR30250">
    <property type="entry name" value="PST FAMILY PREDICTED COLANIC ACID TRANSPORTER"/>
    <property type="match status" value="1"/>
</dbReference>
<organism evidence="7 8">
    <name type="scientific">Candidatus Onthenecus intestinigallinarum</name>
    <dbReference type="NCBI Taxonomy" id="2840875"/>
    <lineage>
        <taxon>Bacteria</taxon>
        <taxon>Bacillati</taxon>
        <taxon>Bacillota</taxon>
        <taxon>Clostridia</taxon>
        <taxon>Eubacteriales</taxon>
        <taxon>Candidatus Onthenecus</taxon>
    </lineage>
</organism>
<evidence type="ECO:0000256" key="4">
    <source>
        <dbReference type="ARBA" id="ARBA00022989"/>
    </source>
</evidence>
<comment type="subcellular location">
    <subcellularLocation>
        <location evidence="1">Cell membrane</location>
        <topology evidence="1">Multi-pass membrane protein</topology>
    </subcellularLocation>
</comment>
<dbReference type="GO" id="GO:0005886">
    <property type="term" value="C:plasma membrane"/>
    <property type="evidence" value="ECO:0007669"/>
    <property type="project" value="UniProtKB-SubCell"/>
</dbReference>
<feature type="transmembrane region" description="Helical" evidence="6">
    <location>
        <begin position="183"/>
        <end position="206"/>
    </location>
</feature>
<accession>A0A9D0Z8G5</accession>
<evidence type="ECO:0000256" key="3">
    <source>
        <dbReference type="ARBA" id="ARBA00022692"/>
    </source>
</evidence>
<evidence type="ECO:0000256" key="2">
    <source>
        <dbReference type="ARBA" id="ARBA00022475"/>
    </source>
</evidence>
<comment type="caution">
    <text evidence="7">The sequence shown here is derived from an EMBL/GenBank/DDBJ whole genome shotgun (WGS) entry which is preliminary data.</text>
</comment>
<dbReference type="AlphaFoldDB" id="A0A9D0Z8G5"/>
<feature type="transmembrane region" description="Helical" evidence="6">
    <location>
        <begin position="377"/>
        <end position="398"/>
    </location>
</feature>
<reference evidence="7" key="2">
    <citation type="journal article" date="2021" name="PeerJ">
        <title>Extensive microbial diversity within the chicken gut microbiome revealed by metagenomics and culture.</title>
        <authorList>
            <person name="Gilroy R."/>
            <person name="Ravi A."/>
            <person name="Getino M."/>
            <person name="Pursley I."/>
            <person name="Horton D.L."/>
            <person name="Alikhan N.F."/>
            <person name="Baker D."/>
            <person name="Gharbi K."/>
            <person name="Hall N."/>
            <person name="Watson M."/>
            <person name="Adriaenssens E.M."/>
            <person name="Foster-Nyarko E."/>
            <person name="Jarju S."/>
            <person name="Secka A."/>
            <person name="Antonio M."/>
            <person name="Oren A."/>
            <person name="Chaudhuri R.R."/>
            <person name="La Ragione R."/>
            <person name="Hildebrand F."/>
            <person name="Pallen M.J."/>
        </authorList>
    </citation>
    <scope>NUCLEOTIDE SEQUENCE</scope>
    <source>
        <strain evidence="7">ChiSxjej2B14-6234</strain>
    </source>
</reference>
<feature type="transmembrane region" description="Helical" evidence="6">
    <location>
        <begin position="130"/>
        <end position="149"/>
    </location>
</feature>
<evidence type="ECO:0000313" key="8">
    <source>
        <dbReference type="Proteomes" id="UP000886887"/>
    </source>
</evidence>
<feature type="transmembrane region" description="Helical" evidence="6">
    <location>
        <begin position="156"/>
        <end position="177"/>
    </location>
</feature>
<keyword evidence="4 6" id="KW-1133">Transmembrane helix</keyword>
<sequence length="507" mass="55676">MNVNKQYRLGAALSYVVIALNIASGLFFTPYIMQVLGRDQAGLYQVLGNFVSYISVMDFGLGNAIIRYVSKFRAEGKQRQMEGFLGMAMTLYLAIGAVVLVAGGVCYAFLPDIFPNFTPENMALARPMFLLLVANMTLSLVMNVFPGVLSGYERFVLLRALSLARIALRIVILLVMLPLGANVLHMVILDTSLNAAFALIQFGYAFVKLKVRIRFFDFDRPLLREITTYSAFIFLNMLMEQMYWKVDSTIIGILYTTTIATITTTGTMIAEYFMQFSSSLSGLFLPKATQMVVRGATMEELTDLMIRVGRVQLMIIGLLVVGFLSVGHQFLTCWVGEAMGADVNQCYAIASMLILALTIPLFQNTGISIVQAMNKHAFRSVVLVAIAALNVGVSIVLARLYGPVGAAVGTVLSLLIGNVCIINWYYDHIIGLNIPRFFRETLRGILPALLLAGVVGALTLFMPTGGWLSLGARVAVICAAYAPLMYFVGMNAGERAAVLRLARRLRR</sequence>
<feature type="transmembrane region" description="Helical" evidence="6">
    <location>
        <begin position="250"/>
        <end position="273"/>
    </location>
</feature>
<feature type="transmembrane region" description="Helical" evidence="6">
    <location>
        <begin position="347"/>
        <end position="370"/>
    </location>
</feature>
<reference evidence="7" key="1">
    <citation type="submission" date="2020-10" db="EMBL/GenBank/DDBJ databases">
        <authorList>
            <person name="Gilroy R."/>
        </authorList>
    </citation>
    <scope>NUCLEOTIDE SEQUENCE</scope>
    <source>
        <strain evidence="7">ChiSxjej2B14-6234</strain>
    </source>
</reference>
<gene>
    <name evidence="7" type="ORF">IAB73_00975</name>
</gene>
<feature type="transmembrane region" description="Helical" evidence="6">
    <location>
        <begin position="12"/>
        <end position="33"/>
    </location>
</feature>
<feature type="transmembrane region" description="Helical" evidence="6">
    <location>
        <begin position="474"/>
        <end position="498"/>
    </location>
</feature>
<dbReference type="EMBL" id="DVFJ01000004">
    <property type="protein sequence ID" value="HIQ70780.1"/>
    <property type="molecule type" value="Genomic_DNA"/>
</dbReference>
<proteinExistence type="predicted"/>
<protein>
    <submittedName>
        <fullName evidence="7">Polysaccharide biosynthesis C-terminal domain-containing protein</fullName>
    </submittedName>
</protein>
<feature type="transmembrane region" description="Helical" evidence="6">
    <location>
        <begin position="308"/>
        <end position="327"/>
    </location>
</feature>
<keyword evidence="3 6" id="KW-0812">Transmembrane</keyword>
<evidence type="ECO:0000256" key="5">
    <source>
        <dbReference type="ARBA" id="ARBA00023136"/>
    </source>
</evidence>
<feature type="transmembrane region" description="Helical" evidence="6">
    <location>
        <begin position="226"/>
        <end position="244"/>
    </location>
</feature>
<keyword evidence="5 6" id="KW-0472">Membrane</keyword>
<evidence type="ECO:0000256" key="1">
    <source>
        <dbReference type="ARBA" id="ARBA00004651"/>
    </source>
</evidence>
<feature type="transmembrane region" description="Helical" evidence="6">
    <location>
        <begin position="404"/>
        <end position="426"/>
    </location>
</feature>
<feature type="transmembrane region" description="Helical" evidence="6">
    <location>
        <begin position="53"/>
        <end position="70"/>
    </location>
</feature>
<keyword evidence="2" id="KW-1003">Cell membrane</keyword>
<feature type="transmembrane region" description="Helical" evidence="6">
    <location>
        <begin position="91"/>
        <end position="110"/>
    </location>
</feature>